<protein>
    <recommendedName>
        <fullName evidence="3">magnesium chelatase</fullName>
        <ecNumber evidence="3">6.6.1.1</ecNumber>
    </recommendedName>
</protein>
<feature type="transmembrane region" description="Helical" evidence="11">
    <location>
        <begin position="422"/>
        <end position="445"/>
    </location>
</feature>
<dbReference type="GO" id="GO:0016851">
    <property type="term" value="F:magnesium chelatase activity"/>
    <property type="evidence" value="ECO:0007669"/>
    <property type="project" value="UniProtKB-EC"/>
</dbReference>
<evidence type="ECO:0000256" key="4">
    <source>
        <dbReference type="ARBA" id="ARBA00022448"/>
    </source>
</evidence>
<comment type="caution">
    <text evidence="16">The sequence shown here is derived from an EMBL/GenBank/DDBJ whole genome shotgun (WGS) entry which is preliminary data.</text>
</comment>
<dbReference type="InterPro" id="IPR036837">
    <property type="entry name" value="Cation_efflux_CTD_sf"/>
</dbReference>
<evidence type="ECO:0000256" key="1">
    <source>
        <dbReference type="ARBA" id="ARBA00004141"/>
    </source>
</evidence>
<feature type="domain" description="Cation efflux protein transmembrane" evidence="12">
    <location>
        <begin position="525"/>
        <end position="708"/>
    </location>
</feature>
<evidence type="ECO:0000256" key="10">
    <source>
        <dbReference type="SAM" id="MobiDB-lite"/>
    </source>
</evidence>
<dbReference type="EMBL" id="MCFE01000076">
    <property type="protein sequence ID" value="ORY00921.1"/>
    <property type="molecule type" value="Genomic_DNA"/>
</dbReference>
<organism evidence="16 17">
    <name type="scientific">Basidiobolus meristosporus CBS 931.73</name>
    <dbReference type="NCBI Taxonomy" id="1314790"/>
    <lineage>
        <taxon>Eukaryota</taxon>
        <taxon>Fungi</taxon>
        <taxon>Fungi incertae sedis</taxon>
        <taxon>Zoopagomycota</taxon>
        <taxon>Entomophthoromycotina</taxon>
        <taxon>Basidiobolomycetes</taxon>
        <taxon>Basidiobolales</taxon>
        <taxon>Basidiobolaceae</taxon>
        <taxon>Basidiobolus</taxon>
    </lineage>
</organism>
<evidence type="ECO:0000256" key="2">
    <source>
        <dbReference type="ARBA" id="ARBA00008873"/>
    </source>
</evidence>
<feature type="transmembrane region" description="Helical" evidence="11">
    <location>
        <begin position="381"/>
        <end position="401"/>
    </location>
</feature>
<dbReference type="GO" id="GO:0005385">
    <property type="term" value="F:zinc ion transmembrane transporter activity"/>
    <property type="evidence" value="ECO:0007669"/>
    <property type="project" value="TreeGrafter"/>
</dbReference>
<dbReference type="Pfam" id="PF16916">
    <property type="entry name" value="ZT_dimer"/>
    <property type="match status" value="1"/>
</dbReference>
<accession>A0A1Y1YSC4</accession>
<name>A0A1Y1YSC4_9FUNG</name>
<evidence type="ECO:0000256" key="6">
    <source>
        <dbReference type="ARBA" id="ARBA00022833"/>
    </source>
</evidence>
<evidence type="ECO:0000259" key="15">
    <source>
        <dbReference type="Pfam" id="PF17863"/>
    </source>
</evidence>
<keyword evidence="8 11" id="KW-0472">Membrane</keyword>
<feature type="transmembrane region" description="Helical" evidence="11">
    <location>
        <begin position="348"/>
        <end position="369"/>
    </location>
</feature>
<dbReference type="OrthoDB" id="5582146at2759"/>
<dbReference type="InterPro" id="IPR058581">
    <property type="entry name" value="TM_HPP"/>
</dbReference>
<evidence type="ECO:0000256" key="9">
    <source>
        <dbReference type="ARBA" id="ARBA00023444"/>
    </source>
</evidence>
<evidence type="ECO:0000313" key="16">
    <source>
        <dbReference type="EMBL" id="ORY00921.1"/>
    </source>
</evidence>
<dbReference type="PANTHER" id="PTHR45820">
    <property type="entry name" value="FI23527P1"/>
    <property type="match status" value="1"/>
</dbReference>
<dbReference type="SUPFAM" id="SSF161111">
    <property type="entry name" value="Cation efflux protein transmembrane domain-like"/>
    <property type="match status" value="1"/>
</dbReference>
<dbReference type="Proteomes" id="UP000193498">
    <property type="component" value="Unassembled WGS sequence"/>
</dbReference>
<dbReference type="InParanoid" id="A0A1Y1YSC4"/>
<dbReference type="InterPro" id="IPR002524">
    <property type="entry name" value="Cation_efflux"/>
</dbReference>
<keyword evidence="17" id="KW-1185">Reference proteome</keyword>
<keyword evidence="7 11" id="KW-1133">Transmembrane helix</keyword>
<sequence>MINRSREKKLRTHISTVARANTPSTSTMPQSGGLGNTKASPTTLKYNPSREFVQFSNFPERNFLTEERTSEDESAHRSPHRHSANLERFTDQSAIDKYTKDFGGISYGGTLERNSPVSSRDYYSRASKQQKDIEIIPLQHINGRKEQEPIRQQKSPSALYASRVINSKKLANVIILEGLENASNAIQLALSQEVKEIALRVKNVVISPEISRYLRDLMVGIRLNPKFRLGASPHASMDLFSVLRALAAIYEKAYVTPELVLVVINKTFIINCISVIRLITATFFERVSGPPRYELGLGDHISIVRHINGHSDPFHEPLEIDAEIREDAVSSDAAAYSYLRLVPRRVHWYIYIVGGTISAFIGVSVGKIFEAACEHSTDHLWLQASLAVSLAIVGMMLTRSVHPPGAATALITVTSGQSIRDIGYFFLVSPLLLGTAIMIIVAVLFNNVHRKYPKYWIFRKPELIELGVNKRDGLGAKQTANQDVEIPMIEQSTPTTEAKLGAAEKRIRELEAKIAKMEQFAQLGLSERRDYSAQYTYGWQRAEVLGALINGVFLVALCFSIFLEAIQRFFEPQDLAMLLSDVKNPELVLIVGGFGLVVNILGLSLFHEHTDDAPENNPTFSSASTSLIETADRVKRRRESITSVDETTPILNPAIGGEGRRNDGKLNMHSIFLHVLGDTLGSVAVIVSSAVIWKCDFPYKYVLDPIIRYEPSARGVPSSIPVDLIHEQISNMRYVRSVHELHIWQLTDTKVVASVHICVEDADQYNILAEKINELLSSYGVHSVTIQPEFLNIDQGRPFKCPAVNGISTCCPPNGTN</sequence>
<evidence type="ECO:0000259" key="12">
    <source>
        <dbReference type="Pfam" id="PF01545"/>
    </source>
</evidence>
<keyword evidence="5 11" id="KW-0812">Transmembrane</keyword>
<evidence type="ECO:0000256" key="3">
    <source>
        <dbReference type="ARBA" id="ARBA00012825"/>
    </source>
</evidence>
<evidence type="ECO:0000256" key="5">
    <source>
        <dbReference type="ARBA" id="ARBA00022692"/>
    </source>
</evidence>
<dbReference type="InterPro" id="IPR027469">
    <property type="entry name" value="Cation_efflux_TMD_sf"/>
</dbReference>
<dbReference type="AlphaFoldDB" id="A0A1Y1YSC4"/>
<dbReference type="Pfam" id="PF04982">
    <property type="entry name" value="TM_HPP"/>
    <property type="match status" value="1"/>
</dbReference>
<dbReference type="Gene3D" id="1.10.8.80">
    <property type="entry name" value="Magnesium chelatase subunit I, C-Terminal domain"/>
    <property type="match status" value="1"/>
</dbReference>
<feature type="compositionally biased region" description="Polar residues" evidence="10">
    <location>
        <begin position="21"/>
        <end position="30"/>
    </location>
</feature>
<dbReference type="InterPro" id="IPR058533">
    <property type="entry name" value="Cation_efflux_TM"/>
</dbReference>
<feature type="transmembrane region" description="Helical" evidence="11">
    <location>
        <begin position="544"/>
        <end position="566"/>
    </location>
</feature>
<dbReference type="Gene3D" id="1.20.1510.10">
    <property type="entry name" value="Cation efflux protein transmembrane domain"/>
    <property type="match status" value="1"/>
</dbReference>
<feature type="region of interest" description="Disordered" evidence="10">
    <location>
        <begin position="21"/>
        <end position="42"/>
    </location>
</feature>
<feature type="transmembrane region" description="Helical" evidence="11">
    <location>
        <begin position="587"/>
        <end position="606"/>
    </location>
</feature>
<dbReference type="InterPro" id="IPR027470">
    <property type="entry name" value="Cation_efflux_CTD"/>
</dbReference>
<evidence type="ECO:0000313" key="17">
    <source>
        <dbReference type="Proteomes" id="UP000193498"/>
    </source>
</evidence>
<dbReference type="Pfam" id="PF17863">
    <property type="entry name" value="AAA_lid_2"/>
    <property type="match status" value="1"/>
</dbReference>
<evidence type="ECO:0000256" key="11">
    <source>
        <dbReference type="SAM" id="Phobius"/>
    </source>
</evidence>
<dbReference type="GO" id="GO:0016020">
    <property type="term" value="C:membrane"/>
    <property type="evidence" value="ECO:0007669"/>
    <property type="project" value="UniProtKB-SubCell"/>
</dbReference>
<comment type="subcellular location">
    <subcellularLocation>
        <location evidence="1">Membrane</location>
        <topology evidence="1">Multi-pass membrane protein</topology>
    </subcellularLocation>
</comment>
<evidence type="ECO:0000256" key="8">
    <source>
        <dbReference type="ARBA" id="ARBA00023136"/>
    </source>
</evidence>
<comment type="similarity">
    <text evidence="2">Belongs to the cation diffusion facilitator (CDF) transporter (TC 2.A.4) family. SLC30A subfamily.</text>
</comment>
<dbReference type="PANTHER" id="PTHR45820:SF4">
    <property type="entry name" value="ZINC TRANSPORTER 63C, ISOFORM F"/>
    <property type="match status" value="1"/>
</dbReference>
<gene>
    <name evidence="16" type="ORF">K493DRAFT_405715</name>
</gene>
<feature type="domain" description="Cation efflux protein cytoplasmic" evidence="14">
    <location>
        <begin position="720"/>
        <end position="789"/>
    </location>
</feature>
<reference evidence="16 17" key="1">
    <citation type="submission" date="2016-07" db="EMBL/GenBank/DDBJ databases">
        <title>Pervasive Adenine N6-methylation of Active Genes in Fungi.</title>
        <authorList>
            <consortium name="DOE Joint Genome Institute"/>
            <person name="Mondo S.J."/>
            <person name="Dannebaum R.O."/>
            <person name="Kuo R.C."/>
            <person name="Labutti K."/>
            <person name="Haridas S."/>
            <person name="Kuo A."/>
            <person name="Salamov A."/>
            <person name="Ahrendt S.R."/>
            <person name="Lipzen A."/>
            <person name="Sullivan W."/>
            <person name="Andreopoulos W.B."/>
            <person name="Clum A."/>
            <person name="Lindquist E."/>
            <person name="Daum C."/>
            <person name="Ramamoorthy G.K."/>
            <person name="Gryganskyi A."/>
            <person name="Culley D."/>
            <person name="Magnuson J.K."/>
            <person name="James T.Y."/>
            <person name="O'Malley M.A."/>
            <person name="Stajich J.E."/>
            <person name="Spatafora J.W."/>
            <person name="Visel A."/>
            <person name="Grigoriev I.V."/>
        </authorList>
    </citation>
    <scope>NUCLEOTIDE SEQUENCE [LARGE SCALE GENOMIC DNA]</scope>
    <source>
        <strain evidence="16 17">CBS 931.73</strain>
    </source>
</reference>
<evidence type="ECO:0000259" key="14">
    <source>
        <dbReference type="Pfam" id="PF16916"/>
    </source>
</evidence>
<keyword evidence="6" id="KW-0862">Zinc</keyword>
<feature type="transmembrane region" description="Helical" evidence="11">
    <location>
        <begin position="671"/>
        <end position="693"/>
    </location>
</feature>
<keyword evidence="4" id="KW-0813">Transport</keyword>
<dbReference type="InterPro" id="IPR041628">
    <property type="entry name" value="ChlI/MoxR_AAA_lid"/>
</dbReference>
<dbReference type="SUPFAM" id="SSF160240">
    <property type="entry name" value="Cation efflux protein cytoplasmic domain-like"/>
    <property type="match status" value="1"/>
</dbReference>
<dbReference type="NCBIfam" id="TIGR01297">
    <property type="entry name" value="CDF"/>
    <property type="match status" value="1"/>
</dbReference>
<comment type="pathway">
    <text evidence="9">Porphyrin-containing compound metabolism.</text>
</comment>
<dbReference type="Pfam" id="PF01545">
    <property type="entry name" value="Cation_efflux"/>
    <property type="match status" value="1"/>
</dbReference>
<evidence type="ECO:0000256" key="7">
    <source>
        <dbReference type="ARBA" id="ARBA00022989"/>
    </source>
</evidence>
<feature type="domain" description="HPP transmembrane region" evidence="13">
    <location>
        <begin position="352"/>
        <end position="453"/>
    </location>
</feature>
<dbReference type="STRING" id="1314790.A0A1Y1YSC4"/>
<dbReference type="EC" id="6.6.1.1" evidence="3"/>
<evidence type="ECO:0000259" key="13">
    <source>
        <dbReference type="Pfam" id="PF04982"/>
    </source>
</evidence>
<dbReference type="GO" id="GO:0006882">
    <property type="term" value="P:intracellular zinc ion homeostasis"/>
    <property type="evidence" value="ECO:0007669"/>
    <property type="project" value="TreeGrafter"/>
</dbReference>
<feature type="domain" description="ChlI/MoxR AAA lid" evidence="15">
    <location>
        <begin position="224"/>
        <end position="261"/>
    </location>
</feature>
<proteinExistence type="inferred from homology"/>